<sequence>MEGRDTANADEKLAKQAPFGYTLVAGTFDRLHAGHQLLLAAAALSARQRIGLAVASGPLVEKKAASEQDVAGAGVEPFACRLKSAAAFVQLLAASRGKVVRLTGFREALWEEATSLSEEPQLQFSLLGGSNEFGCGSRPAMEANTEGEAVGDSLQLHIFRITDAVGPADRLAFDCLVVSAETLKGASKVNSIRVEAGNDPVFVLSVGLVPADAGVLHQAAGVVAAYLPFPLVRGANQPEQKAELSRLEGGGSLSKYLVQQKAPVAAEEKDFSSSVPQKYKNSTHEPLDAFRNKLSSTALRQQQVKWLGCGSIAELCKRFRSAWLWLEGNEGVGSTKRQLCSTMWNVLCAEHAAPWRRLHTFDRVARSLKRLDASEACVKRELIVLSVFLGSLLASPCHYITVARRACAASDSRDSAEDNDANSCTLASWSPEAEDAAWQISATKLLAGLQCKWELRPSAAEQNGGRGRGKLPETSTIDPGSVLLEGQFSVLMGLLLEQRAATHTRLASTGQAVSALRGRRAVAWGDGESATMVRLTRRLEQLEFTDRSVEEATRLQRLQQEYFFVSKDCFRTYRMKQLAQLLENANSLDCLDHEELVNARTNIELELDMLARQS</sequence>
<dbReference type="Proteomes" id="UP000030750">
    <property type="component" value="Unassembled WGS sequence"/>
</dbReference>
<dbReference type="AlphaFoldDB" id="U6LR62"/>
<proteinExistence type="predicted"/>
<reference evidence="1" key="1">
    <citation type="submission" date="2013-10" db="EMBL/GenBank/DDBJ databases">
        <title>Genomic analysis of the causative agents of coccidiosis in chickens.</title>
        <authorList>
            <person name="Reid A.J."/>
            <person name="Blake D."/>
            <person name="Billington K."/>
            <person name="Browne H."/>
            <person name="Dunn M."/>
            <person name="Hung S."/>
            <person name="Kawahara F."/>
            <person name="Miranda-Saavedra D."/>
            <person name="Mourier T."/>
            <person name="Nagra H."/>
            <person name="Otto T.D."/>
            <person name="Rawlings N."/>
            <person name="Sanchez A."/>
            <person name="Sanders M."/>
            <person name="Subramaniam C."/>
            <person name="Tay Y."/>
            <person name="Dear P."/>
            <person name="Doerig C."/>
            <person name="Gruber A."/>
            <person name="Parkinson J."/>
            <person name="Shirley M."/>
            <person name="Wan K.L."/>
            <person name="Berriman M."/>
            <person name="Tomley F."/>
            <person name="Pain A."/>
        </authorList>
    </citation>
    <scope>NUCLEOTIDE SEQUENCE [LARGE SCALE GENOMIC DNA]</scope>
    <source>
        <strain evidence="1">Houghton</strain>
    </source>
</reference>
<name>U6LR62_9EIME</name>
<gene>
    <name evidence="1" type="ORF">EBH_0005050</name>
</gene>
<dbReference type="EMBL" id="HG713202">
    <property type="protein sequence ID" value="CDJ52827.1"/>
    <property type="molecule type" value="Genomic_DNA"/>
</dbReference>
<evidence type="ECO:0000313" key="1">
    <source>
        <dbReference type="EMBL" id="CDJ52827.1"/>
    </source>
</evidence>
<evidence type="ECO:0000313" key="2">
    <source>
        <dbReference type="Proteomes" id="UP000030750"/>
    </source>
</evidence>
<dbReference type="OrthoDB" id="330671at2759"/>
<keyword evidence="2" id="KW-1185">Reference proteome</keyword>
<dbReference type="InterPro" id="IPR014729">
    <property type="entry name" value="Rossmann-like_a/b/a_fold"/>
</dbReference>
<dbReference type="Gene3D" id="3.40.50.620">
    <property type="entry name" value="HUPs"/>
    <property type="match status" value="1"/>
</dbReference>
<organism evidence="1 2">
    <name type="scientific">Eimeria brunetti</name>
    <dbReference type="NCBI Taxonomy" id="51314"/>
    <lineage>
        <taxon>Eukaryota</taxon>
        <taxon>Sar</taxon>
        <taxon>Alveolata</taxon>
        <taxon>Apicomplexa</taxon>
        <taxon>Conoidasida</taxon>
        <taxon>Coccidia</taxon>
        <taxon>Eucoccidiorida</taxon>
        <taxon>Eimeriorina</taxon>
        <taxon>Eimeriidae</taxon>
        <taxon>Eimeria</taxon>
    </lineage>
</organism>
<dbReference type="VEuPathDB" id="ToxoDB:EBH_0005050"/>
<accession>U6LR62</accession>
<protein>
    <submittedName>
        <fullName evidence="1">Uncharacterized protein</fullName>
    </submittedName>
</protein>
<reference evidence="1" key="2">
    <citation type="submission" date="2013-10" db="EMBL/GenBank/DDBJ databases">
        <authorList>
            <person name="Aslett M."/>
        </authorList>
    </citation>
    <scope>NUCLEOTIDE SEQUENCE [LARGE SCALE GENOMIC DNA]</scope>
    <source>
        <strain evidence="1">Houghton</strain>
    </source>
</reference>